<feature type="compositionally biased region" description="Basic and acidic residues" evidence="1">
    <location>
        <begin position="11"/>
        <end position="22"/>
    </location>
</feature>
<sequence length="81" mass="8910">MHKHMRSHVPPKPEPDVPERTPGDIPVDPDTDQPDIDLPPPDEPNSPQHGHGPDGAPGHQNGRRGSGLYRMRLLRGRAHAL</sequence>
<dbReference type="Proteomes" id="UP000194161">
    <property type="component" value="Chromosome"/>
</dbReference>
<dbReference type="AlphaFoldDB" id="A0A1W6ZA52"/>
<reference evidence="2 3" key="1">
    <citation type="submission" date="2017-05" db="EMBL/GenBank/DDBJ databases">
        <title>Complete and WGS of Bordetella genogroups.</title>
        <authorList>
            <person name="Spilker T."/>
            <person name="LiPuma J."/>
        </authorList>
    </citation>
    <scope>NUCLEOTIDE SEQUENCE [LARGE SCALE GENOMIC DNA]</scope>
    <source>
        <strain evidence="2 3">AU7206</strain>
    </source>
</reference>
<proteinExistence type="predicted"/>
<dbReference type="OrthoDB" id="8638813at2"/>
<evidence type="ECO:0000313" key="3">
    <source>
        <dbReference type="Proteomes" id="UP000194161"/>
    </source>
</evidence>
<feature type="compositionally biased region" description="Basic residues" evidence="1">
    <location>
        <begin position="72"/>
        <end position="81"/>
    </location>
</feature>
<keyword evidence="3" id="KW-1185">Reference proteome</keyword>
<gene>
    <name evidence="2" type="ORF">CAL15_06825</name>
</gene>
<dbReference type="EMBL" id="CP021111">
    <property type="protein sequence ID" value="ARP94122.1"/>
    <property type="molecule type" value="Genomic_DNA"/>
</dbReference>
<accession>A0A1W6ZA52</accession>
<name>A0A1W6ZA52_9BORD</name>
<protein>
    <submittedName>
        <fullName evidence="2">Uncharacterized protein</fullName>
    </submittedName>
</protein>
<feature type="region of interest" description="Disordered" evidence="1">
    <location>
        <begin position="1"/>
        <end position="81"/>
    </location>
</feature>
<evidence type="ECO:0000313" key="2">
    <source>
        <dbReference type="EMBL" id="ARP94122.1"/>
    </source>
</evidence>
<dbReference type="KEGG" id="bgm:CAL15_06825"/>
<organism evidence="2 3">
    <name type="scientific">Bordetella genomosp. 13</name>
    <dbReference type="NCBI Taxonomy" id="463040"/>
    <lineage>
        <taxon>Bacteria</taxon>
        <taxon>Pseudomonadati</taxon>
        <taxon>Pseudomonadota</taxon>
        <taxon>Betaproteobacteria</taxon>
        <taxon>Burkholderiales</taxon>
        <taxon>Alcaligenaceae</taxon>
        <taxon>Bordetella</taxon>
    </lineage>
</organism>
<evidence type="ECO:0000256" key="1">
    <source>
        <dbReference type="SAM" id="MobiDB-lite"/>
    </source>
</evidence>